<dbReference type="Proteomes" id="UP000288507">
    <property type="component" value="Unassembled WGS sequence"/>
</dbReference>
<dbReference type="CDD" id="cd16841">
    <property type="entry name" value="RraA_family"/>
    <property type="match status" value="1"/>
</dbReference>
<evidence type="ECO:0000256" key="3">
    <source>
        <dbReference type="ARBA" id="ARBA00029596"/>
    </source>
</evidence>
<evidence type="ECO:0000256" key="1">
    <source>
        <dbReference type="ARBA" id="ARBA00001968"/>
    </source>
</evidence>
<sequence>MFILKQRIQKCDEELMKLCQKVCPSTIGHMQDHGFIRNLKALHEGVKIVGNALTARIPHMDSTAVHKVFDLAKEGDIVVIDTNKDYERAPFGELVCYRAKTAKVGAVIVDGAITDFNAIKNLGVNVYYRQVSALTTRIKGIEGAINVPIAIDGVVVNPGDLILIDDDGILVLNPEFDDIKNLATRAIAIQEGEADIKAKMDKGMALSELLGANDYFKDAK</sequence>
<dbReference type="RefSeq" id="WP_044780396.1">
    <property type="nucleotide sequence ID" value="NZ_PQZL01000007.1"/>
</dbReference>
<dbReference type="AlphaFoldDB" id="A0A430WHM0"/>
<dbReference type="EMBL" id="PRBV01000016">
    <property type="protein sequence ID" value="RTJ78226.1"/>
    <property type="molecule type" value="Genomic_DNA"/>
</dbReference>
<name>A0A430WHM0_CAMJU</name>
<evidence type="ECO:0000313" key="7">
    <source>
        <dbReference type="Proteomes" id="UP000288507"/>
    </source>
</evidence>
<evidence type="ECO:0000256" key="2">
    <source>
        <dbReference type="ARBA" id="ARBA00016549"/>
    </source>
</evidence>
<keyword evidence="5" id="KW-0460">Magnesium</keyword>
<dbReference type="PANTHER" id="PTHR33254:SF4">
    <property type="entry name" value="4-HYDROXY-4-METHYL-2-OXOGLUTARATE ALDOLASE 3-RELATED"/>
    <property type="match status" value="1"/>
</dbReference>
<feature type="binding site" evidence="5">
    <location>
        <begin position="92"/>
        <end position="95"/>
    </location>
    <ligand>
        <name>substrate</name>
    </ligand>
</feature>
<proteinExistence type="predicted"/>
<reference evidence="6 7" key="1">
    <citation type="journal article" date="2019" name="Appl. Environ. Microbiol.">
        <title>Population genetics and characterization of Campylobacter jejuni isolates in western jackdaws and game birds in Finland.</title>
        <authorList>
            <person name="Kovanen S."/>
            <person name="Rossi M."/>
            <person name="Pohja-Mykra M."/>
            <person name="Nieminen T."/>
            <person name="Raunio-Saarnisto M."/>
            <person name="Sauvala M."/>
            <person name="Fredriksson-Ahomaa M."/>
            <person name="Hanninen M.L."/>
            <person name="Kivisto R."/>
        </authorList>
    </citation>
    <scope>NUCLEOTIDE SEQUENCE [LARGE SCALE GENOMIC DNA]</scope>
    <source>
        <strain evidence="6 7">CB313</strain>
    </source>
</reference>
<comment type="cofactor">
    <cofactor evidence="1">
        <name>a divalent metal cation</name>
        <dbReference type="ChEBI" id="CHEBI:60240"/>
    </cofactor>
</comment>
<organism evidence="6 7">
    <name type="scientific">Campylobacter jejuni</name>
    <dbReference type="NCBI Taxonomy" id="197"/>
    <lineage>
        <taxon>Bacteria</taxon>
        <taxon>Pseudomonadati</taxon>
        <taxon>Campylobacterota</taxon>
        <taxon>Epsilonproteobacteria</taxon>
        <taxon>Campylobacterales</taxon>
        <taxon>Campylobacteraceae</taxon>
        <taxon>Campylobacter</taxon>
    </lineage>
</organism>
<evidence type="ECO:0000256" key="5">
    <source>
        <dbReference type="PIRSR" id="PIRSR605493-1"/>
    </source>
</evidence>
<dbReference type="SUPFAM" id="SSF89562">
    <property type="entry name" value="RraA-like"/>
    <property type="match status" value="1"/>
</dbReference>
<evidence type="ECO:0000256" key="4">
    <source>
        <dbReference type="ARBA" id="ARBA00030169"/>
    </source>
</evidence>
<dbReference type="PANTHER" id="PTHR33254">
    <property type="entry name" value="4-HYDROXY-4-METHYL-2-OXOGLUTARATE ALDOLASE 3-RELATED"/>
    <property type="match status" value="1"/>
</dbReference>
<gene>
    <name evidence="6" type="ORF">C3H57_09005</name>
</gene>
<dbReference type="GO" id="GO:0046872">
    <property type="term" value="F:metal ion binding"/>
    <property type="evidence" value="ECO:0007669"/>
    <property type="project" value="UniProtKB-KW"/>
</dbReference>
<feature type="binding site" evidence="5">
    <location>
        <position position="115"/>
    </location>
    <ligand>
        <name>Mg(2+)</name>
        <dbReference type="ChEBI" id="CHEBI:18420"/>
    </ligand>
</feature>
<dbReference type="Pfam" id="PF03737">
    <property type="entry name" value="RraA-like"/>
    <property type="match status" value="1"/>
</dbReference>
<accession>A0A430WHM0</accession>
<keyword evidence="5" id="KW-0479">Metal-binding</keyword>
<evidence type="ECO:0000313" key="6">
    <source>
        <dbReference type="EMBL" id="RTJ78226.1"/>
    </source>
</evidence>
<dbReference type="InterPro" id="IPR036704">
    <property type="entry name" value="RraA/RraA-like_sf"/>
</dbReference>
<comment type="cofactor">
    <cofactor evidence="5">
        <name>Mg(2+)</name>
        <dbReference type="ChEBI" id="CHEBI:18420"/>
    </cofactor>
</comment>
<dbReference type="Gene3D" id="3.50.30.40">
    <property type="entry name" value="Ribonuclease E inhibitor RraA/RraA-like"/>
    <property type="match status" value="1"/>
</dbReference>
<dbReference type="InterPro" id="IPR005493">
    <property type="entry name" value="RraA/RraA-like"/>
</dbReference>
<comment type="caution">
    <text evidence="6">The sequence shown here is derived from an EMBL/GenBank/DDBJ whole genome shotgun (WGS) entry which is preliminary data.</text>
</comment>
<protein>
    <recommendedName>
        <fullName evidence="2">Putative 4-hydroxy-4-methyl-2-oxoglutarate aldolase</fullName>
    </recommendedName>
    <alternativeName>
        <fullName evidence="3">Regulator of ribonuclease activity homolog</fullName>
    </alternativeName>
    <alternativeName>
        <fullName evidence="4">RraA-like protein</fullName>
    </alternativeName>
</protein>